<dbReference type="AlphaFoldDB" id="X6MD13"/>
<accession>X6MD13</accession>
<reference evidence="1 2" key="1">
    <citation type="journal article" date="2013" name="Curr. Biol.">
        <title>The Genome of the Foraminiferan Reticulomyxa filosa.</title>
        <authorList>
            <person name="Glockner G."/>
            <person name="Hulsmann N."/>
            <person name="Schleicher M."/>
            <person name="Noegel A.A."/>
            <person name="Eichinger L."/>
            <person name="Gallinger C."/>
            <person name="Pawlowski J."/>
            <person name="Sierra R."/>
            <person name="Euteneuer U."/>
            <person name="Pillet L."/>
            <person name="Moustafa A."/>
            <person name="Platzer M."/>
            <person name="Groth M."/>
            <person name="Szafranski K."/>
            <person name="Schliwa M."/>
        </authorList>
    </citation>
    <scope>NUCLEOTIDE SEQUENCE [LARGE SCALE GENOMIC DNA]</scope>
</reference>
<proteinExistence type="predicted"/>
<dbReference type="Proteomes" id="UP000023152">
    <property type="component" value="Unassembled WGS sequence"/>
</dbReference>
<feature type="non-terminal residue" evidence="1">
    <location>
        <position position="327"/>
    </location>
</feature>
<keyword evidence="2" id="KW-1185">Reference proteome</keyword>
<organism evidence="1 2">
    <name type="scientific">Reticulomyxa filosa</name>
    <dbReference type="NCBI Taxonomy" id="46433"/>
    <lineage>
        <taxon>Eukaryota</taxon>
        <taxon>Sar</taxon>
        <taxon>Rhizaria</taxon>
        <taxon>Retaria</taxon>
        <taxon>Foraminifera</taxon>
        <taxon>Monothalamids</taxon>
        <taxon>Reticulomyxidae</taxon>
        <taxon>Reticulomyxa</taxon>
    </lineage>
</organism>
<evidence type="ECO:0000313" key="2">
    <source>
        <dbReference type="Proteomes" id="UP000023152"/>
    </source>
</evidence>
<name>X6MD13_RETFI</name>
<protein>
    <submittedName>
        <fullName evidence="1">Uncharacterized protein</fullName>
    </submittedName>
</protein>
<sequence length="327" mass="37858">CRSTLYAFALNVSHYEFELMNRLYIFNAVKILLEASKLSPKSSAAKDDNERIDLYLVRIYVMILGQLEKDIPSKTRRTKPLDFASYELNKRLRHEESSTTNDEVDLNEQPSLSHNTYTELDLFSVNTNCICNYFLSAKLYSNELVSICTKEMITSRYLIHKSLRSWQTIIGSSVEKSIGYLIHYSKDQTDLLNAINQTPVHFICHFTSYVNVVDIPFIKFNAFMHLNIILLNVDMLQLLVRLFDTNTPKILTKIAFTRIHKWCKLPSAVFRNHILMNGLISIEHTISLNINVKKPSPEFFTEFFSLKKHLEKQHQGLTGFSESTKGN</sequence>
<feature type="non-terminal residue" evidence="1">
    <location>
        <position position="1"/>
    </location>
</feature>
<gene>
    <name evidence="1" type="ORF">RFI_25592</name>
</gene>
<comment type="caution">
    <text evidence="1">The sequence shown here is derived from an EMBL/GenBank/DDBJ whole genome shotgun (WGS) entry which is preliminary data.</text>
</comment>
<evidence type="ECO:0000313" key="1">
    <source>
        <dbReference type="EMBL" id="ETO11784.1"/>
    </source>
</evidence>
<dbReference type="EMBL" id="ASPP01022044">
    <property type="protein sequence ID" value="ETO11784.1"/>
    <property type="molecule type" value="Genomic_DNA"/>
</dbReference>